<accession>A0A7W9X301</accession>
<protein>
    <submittedName>
        <fullName evidence="1">Putative transcriptional regulator</fullName>
    </submittedName>
</protein>
<proteinExistence type="predicted"/>
<sequence>MSTIPLKLTDELEQRAIDAAHVLGISSHAFMVEAIRQAVHAVEKRAAFVAQARDARAEMLAQGQGYAPDDVRAYLHSRLTDRSVVRPAKTPWRK</sequence>
<organism evidence="1 2">
    <name type="scientific">Massilia aurea</name>
    <dbReference type="NCBI Taxonomy" id="373040"/>
    <lineage>
        <taxon>Bacteria</taxon>
        <taxon>Pseudomonadati</taxon>
        <taxon>Pseudomonadota</taxon>
        <taxon>Betaproteobacteria</taxon>
        <taxon>Burkholderiales</taxon>
        <taxon>Oxalobacteraceae</taxon>
        <taxon>Telluria group</taxon>
        <taxon>Massilia</taxon>
    </lineage>
</organism>
<evidence type="ECO:0000313" key="1">
    <source>
        <dbReference type="EMBL" id="MBB6135557.1"/>
    </source>
</evidence>
<keyword evidence="2" id="KW-1185">Reference proteome</keyword>
<comment type="caution">
    <text evidence="1">The sequence shown here is derived from an EMBL/GenBank/DDBJ whole genome shotgun (WGS) entry which is preliminary data.</text>
</comment>
<dbReference type="EMBL" id="JACHBX010000004">
    <property type="protein sequence ID" value="MBB6135557.1"/>
    <property type="molecule type" value="Genomic_DNA"/>
</dbReference>
<evidence type="ECO:0000313" key="2">
    <source>
        <dbReference type="Proteomes" id="UP000540787"/>
    </source>
</evidence>
<reference evidence="1 2" key="1">
    <citation type="submission" date="2020-08" db="EMBL/GenBank/DDBJ databases">
        <title>The Agave Microbiome: Exploring the role of microbial communities in plant adaptations to desert environments.</title>
        <authorList>
            <person name="Partida-Martinez L.P."/>
        </authorList>
    </citation>
    <scope>NUCLEOTIDE SEQUENCE [LARGE SCALE GENOMIC DNA]</scope>
    <source>
        <strain evidence="1 2">AT3.2</strain>
    </source>
</reference>
<name>A0A7W9X301_9BURK</name>
<dbReference type="RefSeq" id="WP_183556222.1">
    <property type="nucleotide sequence ID" value="NZ_JACHBX010000004.1"/>
</dbReference>
<gene>
    <name evidence="1" type="ORF">HD842_003724</name>
</gene>
<dbReference type="AlphaFoldDB" id="A0A7W9X301"/>
<dbReference type="Proteomes" id="UP000540787">
    <property type="component" value="Unassembled WGS sequence"/>
</dbReference>